<dbReference type="GO" id="GO:0008033">
    <property type="term" value="P:tRNA processing"/>
    <property type="evidence" value="ECO:0007669"/>
    <property type="project" value="UniProtKB-KW"/>
</dbReference>
<dbReference type="Gene3D" id="3.30.460.10">
    <property type="entry name" value="Beta Polymerase, domain 2"/>
    <property type="match status" value="1"/>
</dbReference>
<dbReference type="InterPro" id="IPR050264">
    <property type="entry name" value="Bact_CCA-adding_enz_type3_sf"/>
</dbReference>
<evidence type="ECO:0000259" key="9">
    <source>
        <dbReference type="Pfam" id="PF01743"/>
    </source>
</evidence>
<keyword evidence="7" id="KW-0460">Magnesium</keyword>
<keyword evidence="2 8" id="KW-0808">Transferase</keyword>
<dbReference type="InterPro" id="IPR032828">
    <property type="entry name" value="PolyA_RNA-bd"/>
</dbReference>
<dbReference type="OrthoDB" id="9805698at2"/>
<evidence type="ECO:0000256" key="3">
    <source>
        <dbReference type="ARBA" id="ARBA00022694"/>
    </source>
</evidence>
<evidence type="ECO:0000256" key="7">
    <source>
        <dbReference type="ARBA" id="ARBA00022842"/>
    </source>
</evidence>
<name>A0A344PNM9_9RHOB</name>
<protein>
    <submittedName>
        <fullName evidence="11">CCA tRNA nucleotidyltransferase</fullName>
    </submittedName>
</protein>
<evidence type="ECO:0000259" key="10">
    <source>
        <dbReference type="Pfam" id="PF12627"/>
    </source>
</evidence>
<proteinExistence type="inferred from homology"/>
<comment type="similarity">
    <text evidence="8">Belongs to the tRNA nucleotidyltransferase/poly(A) polymerase family.</text>
</comment>
<dbReference type="EMBL" id="CP030918">
    <property type="protein sequence ID" value="AXC50984.1"/>
    <property type="molecule type" value="Genomic_DNA"/>
</dbReference>
<keyword evidence="6" id="KW-0547">Nucleotide-binding</keyword>
<feature type="domain" description="Poly A polymerase head" evidence="9">
    <location>
        <begin position="27"/>
        <end position="149"/>
    </location>
</feature>
<dbReference type="KEGG" id="pars:DRW48_01370"/>
<dbReference type="InterPro" id="IPR002646">
    <property type="entry name" value="PolA_pol_head_dom"/>
</dbReference>
<dbReference type="SUPFAM" id="SSF81891">
    <property type="entry name" value="Poly A polymerase C-terminal region-like"/>
    <property type="match status" value="1"/>
</dbReference>
<evidence type="ECO:0000256" key="4">
    <source>
        <dbReference type="ARBA" id="ARBA00022695"/>
    </source>
</evidence>
<dbReference type="Gene3D" id="1.10.3090.10">
    <property type="entry name" value="cca-adding enzyme, domain 2"/>
    <property type="match status" value="1"/>
</dbReference>
<comment type="cofactor">
    <cofactor evidence="1">
        <name>Mg(2+)</name>
        <dbReference type="ChEBI" id="CHEBI:18420"/>
    </cofactor>
</comment>
<dbReference type="GO" id="GO:0016779">
    <property type="term" value="F:nucleotidyltransferase activity"/>
    <property type="evidence" value="ECO:0007669"/>
    <property type="project" value="UniProtKB-KW"/>
</dbReference>
<feature type="domain" description="tRNA nucleotidyltransferase/poly(A) polymerase RNA and SrmB- binding" evidence="10">
    <location>
        <begin position="182"/>
        <end position="239"/>
    </location>
</feature>
<sequence>MLPKAVIADPALQSVLSLLTSAGHQALIVGGAVRDALLGLEVRDIDIATSAAPDVVVALAREAGIRSVPTGIEHGTVTLIACGRHFEVTSFRRDVATDGRHATVAYTADLAEDAARRDFTMNALYADAAGAVLDPTGSGLSDLAARRLRFVGDASARITEDYLRALRFFRFHAHYGAPGRADPEALAATAAHAPGLQTLSRERVGAEVRRLLDAPDPTEALRLMAQTGVLAAVLPSADPASMPALVAAEAALGVTPDWQRRLALLAPELPPEALRLSRSEASRHARLAKASQIRPFRIDPAGYHLGAGDGRDAALIAQANGANLPAGWPQRLAEASAAPLPIAAADIAPPLAGPAIGRGLRAAEALWIESGFAIPAPALIDAALLAGDEDR</sequence>
<dbReference type="Pfam" id="PF12627">
    <property type="entry name" value="PolyA_pol_RNAbd"/>
    <property type="match status" value="1"/>
</dbReference>
<evidence type="ECO:0000256" key="1">
    <source>
        <dbReference type="ARBA" id="ARBA00001946"/>
    </source>
</evidence>
<keyword evidence="4" id="KW-0548">Nucleotidyltransferase</keyword>
<dbReference type="GO" id="GO:0000166">
    <property type="term" value="F:nucleotide binding"/>
    <property type="evidence" value="ECO:0007669"/>
    <property type="project" value="UniProtKB-KW"/>
</dbReference>
<keyword evidence="12" id="KW-1185">Reference proteome</keyword>
<dbReference type="SUPFAM" id="SSF81301">
    <property type="entry name" value="Nucleotidyltransferase"/>
    <property type="match status" value="1"/>
</dbReference>
<organism evidence="11 12">
    <name type="scientific">Paracoccus suum</name>
    <dbReference type="NCBI Taxonomy" id="2259340"/>
    <lineage>
        <taxon>Bacteria</taxon>
        <taxon>Pseudomonadati</taxon>
        <taxon>Pseudomonadota</taxon>
        <taxon>Alphaproteobacteria</taxon>
        <taxon>Rhodobacterales</taxon>
        <taxon>Paracoccaceae</taxon>
        <taxon>Paracoccus</taxon>
    </lineage>
</organism>
<evidence type="ECO:0000256" key="6">
    <source>
        <dbReference type="ARBA" id="ARBA00022741"/>
    </source>
</evidence>
<dbReference type="PANTHER" id="PTHR46173:SF1">
    <property type="entry name" value="CCA TRNA NUCLEOTIDYLTRANSFERASE 1, MITOCHONDRIAL"/>
    <property type="match status" value="1"/>
</dbReference>
<evidence type="ECO:0000256" key="5">
    <source>
        <dbReference type="ARBA" id="ARBA00022723"/>
    </source>
</evidence>
<dbReference type="Proteomes" id="UP000252023">
    <property type="component" value="Chromosome"/>
</dbReference>
<evidence type="ECO:0000313" key="11">
    <source>
        <dbReference type="EMBL" id="AXC50984.1"/>
    </source>
</evidence>
<evidence type="ECO:0000256" key="2">
    <source>
        <dbReference type="ARBA" id="ARBA00022679"/>
    </source>
</evidence>
<dbReference type="PANTHER" id="PTHR46173">
    <property type="entry name" value="CCA TRNA NUCLEOTIDYLTRANSFERASE 1, MITOCHONDRIAL"/>
    <property type="match status" value="1"/>
</dbReference>
<dbReference type="GO" id="GO:0000049">
    <property type="term" value="F:tRNA binding"/>
    <property type="evidence" value="ECO:0007669"/>
    <property type="project" value="TreeGrafter"/>
</dbReference>
<evidence type="ECO:0000256" key="8">
    <source>
        <dbReference type="RuleBase" id="RU003953"/>
    </source>
</evidence>
<gene>
    <name evidence="11" type="ORF">DRW48_01370</name>
</gene>
<dbReference type="InterPro" id="IPR043519">
    <property type="entry name" value="NT_sf"/>
</dbReference>
<dbReference type="Pfam" id="PF01743">
    <property type="entry name" value="PolyA_pol"/>
    <property type="match status" value="1"/>
</dbReference>
<dbReference type="AlphaFoldDB" id="A0A344PNM9"/>
<evidence type="ECO:0000313" key="12">
    <source>
        <dbReference type="Proteomes" id="UP000252023"/>
    </source>
</evidence>
<reference evidence="12" key="1">
    <citation type="submission" date="2018-07" db="EMBL/GenBank/DDBJ databases">
        <title>Genome sequencing of Paracoccus sp. SC2-6.</title>
        <authorList>
            <person name="Heo J."/>
            <person name="Kim S.-J."/>
            <person name="Kwon S.-W."/>
        </authorList>
    </citation>
    <scope>NUCLEOTIDE SEQUENCE [LARGE SCALE GENOMIC DNA]</scope>
    <source>
        <strain evidence="12">SC2-6</strain>
    </source>
</reference>
<accession>A0A344PNM9</accession>
<keyword evidence="5" id="KW-0479">Metal-binding</keyword>
<keyword evidence="8" id="KW-0694">RNA-binding</keyword>
<dbReference type="CDD" id="cd05398">
    <property type="entry name" value="NT_ClassII-CCAase"/>
    <property type="match status" value="1"/>
</dbReference>
<keyword evidence="3" id="KW-0819">tRNA processing</keyword>
<dbReference type="GO" id="GO:0046872">
    <property type="term" value="F:metal ion binding"/>
    <property type="evidence" value="ECO:0007669"/>
    <property type="project" value="UniProtKB-KW"/>
</dbReference>